<gene>
    <name evidence="2" type="ORF">B0I31_11632</name>
</gene>
<dbReference type="Pfam" id="PF00975">
    <property type="entry name" value="Thioesterase"/>
    <property type="match status" value="1"/>
</dbReference>
<organism evidence="2 3">
    <name type="scientific">Saccharothrix carnea</name>
    <dbReference type="NCBI Taxonomy" id="1280637"/>
    <lineage>
        <taxon>Bacteria</taxon>
        <taxon>Bacillati</taxon>
        <taxon>Actinomycetota</taxon>
        <taxon>Actinomycetes</taxon>
        <taxon>Pseudonocardiales</taxon>
        <taxon>Pseudonocardiaceae</taxon>
        <taxon>Saccharothrix</taxon>
    </lineage>
</organism>
<evidence type="ECO:0000313" key="2">
    <source>
        <dbReference type="EMBL" id="PSL51956.1"/>
    </source>
</evidence>
<sequence>MADLERIVPLHTGGDLPPLFCVHAVSGSAYAYSGLSRLLGDRPVYGFEAPGFDNDRAPVPSLPALAEEYVEILREFQPEGPYRLLGWSLGGLVAFEMAKRLGSDVELLFLVDAGMPTVMDLPPERETLVRYIRDMAGTSDQSPPGLDELAAGWPEDPDPETVFEQVEAAGILPEEIDAYVLGDQYAVFHALLEAFYSIEVTGTHAGPSVHVLAERSPAEDMRWGRLLPDLVEHTVPDSTHHSIWTGDALAELARLVRKHLGD</sequence>
<reference evidence="2 3" key="1">
    <citation type="submission" date="2018-03" db="EMBL/GenBank/DDBJ databases">
        <title>Genomic Encyclopedia of Type Strains, Phase III (KMG-III): the genomes of soil and plant-associated and newly described type strains.</title>
        <authorList>
            <person name="Whitman W."/>
        </authorList>
    </citation>
    <scope>NUCLEOTIDE SEQUENCE [LARGE SCALE GENOMIC DNA]</scope>
    <source>
        <strain evidence="2 3">CGMCC 4.7097</strain>
    </source>
</reference>
<dbReference type="RefSeq" id="WP_106619376.1">
    <property type="nucleotide sequence ID" value="NZ_PYAX01000016.1"/>
</dbReference>
<name>A0A2P8I0F6_SACCR</name>
<evidence type="ECO:0000313" key="3">
    <source>
        <dbReference type="Proteomes" id="UP000241118"/>
    </source>
</evidence>
<dbReference type="InterPro" id="IPR001031">
    <property type="entry name" value="Thioesterase"/>
</dbReference>
<feature type="domain" description="Thioesterase TesA-like" evidence="1">
    <location>
        <begin position="20"/>
        <end position="260"/>
    </location>
</feature>
<dbReference type="Proteomes" id="UP000241118">
    <property type="component" value="Unassembled WGS sequence"/>
</dbReference>
<dbReference type="AlphaFoldDB" id="A0A2P8I0F6"/>
<dbReference type="SUPFAM" id="SSF53474">
    <property type="entry name" value="alpha/beta-Hydrolases"/>
    <property type="match status" value="1"/>
</dbReference>
<dbReference type="SMART" id="SM00824">
    <property type="entry name" value="PKS_TE"/>
    <property type="match status" value="1"/>
</dbReference>
<dbReference type="InterPro" id="IPR020802">
    <property type="entry name" value="TesA-like"/>
</dbReference>
<proteinExistence type="predicted"/>
<protein>
    <submittedName>
        <fullName evidence="2">Thioesterase domain-containing protein</fullName>
    </submittedName>
</protein>
<dbReference type="EMBL" id="PYAX01000016">
    <property type="protein sequence ID" value="PSL51956.1"/>
    <property type="molecule type" value="Genomic_DNA"/>
</dbReference>
<evidence type="ECO:0000259" key="1">
    <source>
        <dbReference type="SMART" id="SM00824"/>
    </source>
</evidence>
<dbReference type="InterPro" id="IPR029058">
    <property type="entry name" value="AB_hydrolase_fold"/>
</dbReference>
<dbReference type="OrthoDB" id="2472181at2"/>
<dbReference type="Gene3D" id="3.40.50.1820">
    <property type="entry name" value="alpha/beta hydrolase"/>
    <property type="match status" value="1"/>
</dbReference>
<accession>A0A2P8I0F6</accession>
<keyword evidence="3" id="KW-1185">Reference proteome</keyword>
<comment type="caution">
    <text evidence="2">The sequence shown here is derived from an EMBL/GenBank/DDBJ whole genome shotgun (WGS) entry which is preliminary data.</text>
</comment>